<dbReference type="NCBIfam" id="TIGR03383">
    <property type="entry name" value="urate_oxi"/>
    <property type="match status" value="1"/>
</dbReference>
<keyword evidence="9" id="KW-0659">Purine metabolism</keyword>
<dbReference type="InterPro" id="IPR036817">
    <property type="entry name" value="Transthyretin/HIU_hydrolase_sf"/>
</dbReference>
<proteinExistence type="inferred from homology"/>
<evidence type="ECO:0000256" key="14">
    <source>
        <dbReference type="ARBA" id="ARBA00048818"/>
    </source>
</evidence>
<evidence type="ECO:0000313" key="19">
    <source>
        <dbReference type="Proteomes" id="UP000663852"/>
    </source>
</evidence>
<gene>
    <name evidence="16" type="ORF">EDS130_LOCUS18240</name>
    <name evidence="17" type="ORF">XAT740_LOCUS25026</name>
</gene>
<evidence type="ECO:0000313" key="18">
    <source>
        <dbReference type="Proteomes" id="UP000663828"/>
    </source>
</evidence>
<evidence type="ECO:0000256" key="8">
    <source>
        <dbReference type="ARBA" id="ARBA00017098"/>
    </source>
</evidence>
<evidence type="ECO:0000256" key="5">
    <source>
        <dbReference type="ARBA" id="ARBA00009760"/>
    </source>
</evidence>
<dbReference type="PROSITE" id="PS00768">
    <property type="entry name" value="TRANSTHYRETIN_1"/>
    <property type="match status" value="1"/>
</dbReference>
<evidence type="ECO:0000256" key="11">
    <source>
        <dbReference type="ARBA" id="ARBA00023002"/>
    </source>
</evidence>
<evidence type="ECO:0000256" key="13">
    <source>
        <dbReference type="ARBA" id="ARBA00031317"/>
    </source>
</evidence>
<evidence type="ECO:0000256" key="6">
    <source>
        <dbReference type="ARBA" id="ARBA00012598"/>
    </source>
</evidence>
<evidence type="ECO:0000256" key="10">
    <source>
        <dbReference type="ARBA" id="ARBA00022801"/>
    </source>
</evidence>
<keyword evidence="18" id="KW-1185">Reference proteome</keyword>
<dbReference type="GO" id="GO:0004846">
    <property type="term" value="F:urate oxidase activity"/>
    <property type="evidence" value="ECO:0007669"/>
    <property type="project" value="UniProtKB-EC"/>
</dbReference>
<evidence type="ECO:0000256" key="9">
    <source>
        <dbReference type="ARBA" id="ARBA00022631"/>
    </source>
</evidence>
<reference evidence="16" key="1">
    <citation type="submission" date="2021-02" db="EMBL/GenBank/DDBJ databases">
        <authorList>
            <person name="Nowell W R."/>
        </authorList>
    </citation>
    <scope>NUCLEOTIDE SEQUENCE</scope>
</reference>
<comment type="subcellular location">
    <subcellularLocation>
        <location evidence="3">Peroxisome</location>
    </subcellularLocation>
</comment>
<dbReference type="InterPro" id="IPR023418">
    <property type="entry name" value="Thyroxine_BS"/>
</dbReference>
<protein>
    <recommendedName>
        <fullName evidence="8">Uricase</fullName>
        <ecNumber evidence="6">1.7.3.3</ecNumber>
        <ecNumber evidence="7">3.5.2.17</ecNumber>
    </recommendedName>
    <alternativeName>
        <fullName evidence="13">Urate oxidase</fullName>
    </alternativeName>
</protein>
<comment type="catalytic activity">
    <reaction evidence="14">
        <text>urate + O2 + H2O = 5-hydroxyisourate + H2O2</text>
        <dbReference type="Rhea" id="RHEA:21368"/>
        <dbReference type="ChEBI" id="CHEBI:15377"/>
        <dbReference type="ChEBI" id="CHEBI:15379"/>
        <dbReference type="ChEBI" id="CHEBI:16240"/>
        <dbReference type="ChEBI" id="CHEBI:17775"/>
        <dbReference type="ChEBI" id="CHEBI:18072"/>
        <dbReference type="EC" id="1.7.3.3"/>
    </reaction>
</comment>
<dbReference type="EC" id="3.5.2.17" evidence="7"/>
<dbReference type="InterPro" id="IPR023416">
    <property type="entry name" value="Transthyretin/HIU_hydrolase_d"/>
</dbReference>
<comment type="pathway">
    <text evidence="4">Purine metabolism; urate degradation; (S)-allantoin from urate: step 1/3.</text>
</comment>
<dbReference type="Gene3D" id="3.10.270.10">
    <property type="entry name" value="Urate Oxidase"/>
    <property type="match status" value="1"/>
</dbReference>
<keyword evidence="12" id="KW-0576">Peroxisome</keyword>
<dbReference type="SUPFAM" id="SSF49472">
    <property type="entry name" value="Transthyretin (synonym: prealbumin)"/>
    <property type="match status" value="1"/>
</dbReference>
<organism evidence="16 19">
    <name type="scientific">Adineta ricciae</name>
    <name type="common">Rotifer</name>
    <dbReference type="NCBI Taxonomy" id="249248"/>
    <lineage>
        <taxon>Eukaryota</taxon>
        <taxon>Metazoa</taxon>
        <taxon>Spiralia</taxon>
        <taxon>Gnathifera</taxon>
        <taxon>Rotifera</taxon>
        <taxon>Eurotatoria</taxon>
        <taxon>Bdelloidea</taxon>
        <taxon>Adinetida</taxon>
        <taxon>Adinetidae</taxon>
        <taxon>Adineta</taxon>
    </lineage>
</organism>
<dbReference type="Gene3D" id="2.60.40.180">
    <property type="entry name" value="Transthyretin/hydroxyisourate hydrolase domain"/>
    <property type="match status" value="1"/>
</dbReference>
<comment type="function">
    <text evidence="2">Catalyzes the oxidation of uric acid to 5-hydroxyisourate, which is further processed to form (S)-allantoin.</text>
</comment>
<evidence type="ECO:0000259" key="15">
    <source>
        <dbReference type="Pfam" id="PF00576"/>
    </source>
</evidence>
<dbReference type="GO" id="GO:0019628">
    <property type="term" value="P:urate catabolic process"/>
    <property type="evidence" value="ECO:0007669"/>
    <property type="project" value="UniProtKB-UniPathway"/>
</dbReference>
<comment type="caution">
    <text evidence="16">The sequence shown here is derived from an EMBL/GenBank/DDBJ whole genome shotgun (WGS) entry which is preliminary data.</text>
</comment>
<comment type="similarity">
    <text evidence="5">Belongs to the uricase family.</text>
</comment>
<name>A0A814LLR2_ADIRI</name>
<evidence type="ECO:0000313" key="17">
    <source>
        <dbReference type="EMBL" id="CAF1227220.1"/>
    </source>
</evidence>
<dbReference type="PANTHER" id="PTHR42874:SF1">
    <property type="entry name" value="URICASE"/>
    <property type="match status" value="1"/>
</dbReference>
<dbReference type="OrthoDB" id="9992118at2759"/>
<dbReference type="EMBL" id="CAJNOJ010000084">
    <property type="protein sequence ID" value="CAF1067130.1"/>
    <property type="molecule type" value="Genomic_DNA"/>
</dbReference>
<dbReference type="SUPFAM" id="SSF55620">
    <property type="entry name" value="Tetrahydrobiopterin biosynthesis enzymes-like"/>
    <property type="match status" value="2"/>
</dbReference>
<evidence type="ECO:0000313" key="16">
    <source>
        <dbReference type="EMBL" id="CAF1067130.1"/>
    </source>
</evidence>
<evidence type="ECO:0000256" key="12">
    <source>
        <dbReference type="ARBA" id="ARBA00023140"/>
    </source>
</evidence>
<dbReference type="NCBIfam" id="TIGR02962">
    <property type="entry name" value="hdxy_isourate"/>
    <property type="match status" value="1"/>
</dbReference>
<dbReference type="PRINTS" id="PR00093">
    <property type="entry name" value="URICASE"/>
</dbReference>
<comment type="catalytic activity">
    <reaction evidence="1">
        <text>5-hydroxyisourate + H2O = 5-hydroxy-2-oxo-4-ureido-2,5-dihydro-1H-imidazole-5-carboxylate + H(+)</text>
        <dbReference type="Rhea" id="RHEA:23736"/>
        <dbReference type="ChEBI" id="CHEBI:15377"/>
        <dbReference type="ChEBI" id="CHEBI:15378"/>
        <dbReference type="ChEBI" id="CHEBI:18072"/>
        <dbReference type="ChEBI" id="CHEBI:58639"/>
        <dbReference type="EC" id="3.5.2.17"/>
    </reaction>
</comment>
<keyword evidence="10" id="KW-0378">Hydrolase</keyword>
<dbReference type="GO" id="GO:0005777">
    <property type="term" value="C:peroxisome"/>
    <property type="evidence" value="ECO:0007669"/>
    <property type="project" value="UniProtKB-SubCell"/>
</dbReference>
<dbReference type="EC" id="1.7.3.3" evidence="6"/>
<dbReference type="InterPro" id="IPR002042">
    <property type="entry name" value="Uricase"/>
</dbReference>
<dbReference type="Pfam" id="PF00576">
    <property type="entry name" value="Transthyretin"/>
    <property type="match status" value="1"/>
</dbReference>
<evidence type="ECO:0000256" key="2">
    <source>
        <dbReference type="ARBA" id="ARBA00003860"/>
    </source>
</evidence>
<dbReference type="PANTHER" id="PTHR42874">
    <property type="entry name" value="URICASE"/>
    <property type="match status" value="1"/>
</dbReference>
<dbReference type="AlphaFoldDB" id="A0A814LLR2"/>
<dbReference type="UniPathway" id="UPA00394">
    <property type="reaction ID" value="UER00650"/>
</dbReference>
<evidence type="ECO:0000256" key="1">
    <source>
        <dbReference type="ARBA" id="ARBA00001043"/>
    </source>
</evidence>
<dbReference type="GO" id="GO:0006145">
    <property type="term" value="P:purine nucleobase catabolic process"/>
    <property type="evidence" value="ECO:0007669"/>
    <property type="project" value="TreeGrafter"/>
</dbReference>
<feature type="domain" description="Transthyretin/hydroxyisourate hydrolase" evidence="15">
    <location>
        <begin position="291"/>
        <end position="394"/>
    </location>
</feature>
<sequence>MASVGPNRYGKEGVRVVRVRRSPYNGDTFDEWTVRVLIDGDFVSSYVDGDNTKVLPTDTMKNTVYYVASRTRAITIEDFAKELVNYLIEHHSQIAGAQVRVERKEWSHMVTSNNSRHPTSFVQATQEVQFTTVKRPRHGAFSIVSGLKDLMVMKTAKTSFTNFYRDALTTLTDSRDRLFGTAITAKWTYEDASSIIDFDRARQQIRSGMLDVFCDHESESVQHTLHAMAKYVLERVPTISQIHLTMPNIHCLPVDLTRFGEQNKNEIFMPIDDPHGYIQCTINRSTMTKTLTTHILDLSCGRPAANVPVRVENLLNGEWVLMPTTANTNTDGRAVDLVPADKWQAGQWRIIFDIASYMPDGFYPSVTIEFRTKDSAHYHVPLLLNKFGYSTYRGS</sequence>
<dbReference type="Pfam" id="PF01014">
    <property type="entry name" value="Uricase"/>
    <property type="match status" value="2"/>
</dbReference>
<evidence type="ECO:0000256" key="7">
    <source>
        <dbReference type="ARBA" id="ARBA00012609"/>
    </source>
</evidence>
<dbReference type="Proteomes" id="UP000663852">
    <property type="component" value="Unassembled WGS sequence"/>
</dbReference>
<dbReference type="EMBL" id="CAJNOR010001964">
    <property type="protein sequence ID" value="CAF1227220.1"/>
    <property type="molecule type" value="Genomic_DNA"/>
</dbReference>
<dbReference type="Proteomes" id="UP000663828">
    <property type="component" value="Unassembled WGS sequence"/>
</dbReference>
<evidence type="ECO:0000256" key="3">
    <source>
        <dbReference type="ARBA" id="ARBA00004275"/>
    </source>
</evidence>
<evidence type="ECO:0000256" key="4">
    <source>
        <dbReference type="ARBA" id="ARBA00004831"/>
    </source>
</evidence>
<keyword evidence="11" id="KW-0560">Oxidoreductase</keyword>
<dbReference type="GO" id="GO:0033971">
    <property type="term" value="F:hydroxyisourate hydrolase activity"/>
    <property type="evidence" value="ECO:0007669"/>
    <property type="project" value="UniProtKB-EC"/>
</dbReference>
<accession>A0A814LLR2</accession>
<dbReference type="InterPro" id="IPR014306">
    <property type="entry name" value="Hydroxyisourate_hydrolase"/>
</dbReference>